<dbReference type="EMBL" id="GHBY01000694">
    <property type="protein sequence ID" value="MUP40871.1"/>
    <property type="molecule type" value="Transcribed_RNA"/>
</dbReference>
<sequence length="345" mass="37925">MPGEVREGILFSLGNPLLDITARPELEFLQKYDLKPDNAILADEKHLHMYDEMLEKYSLEYSAGGSVLNAARAFEWIIGVPNASTYTGCIGKDQFGEKLIAKSQEAGVNVQFMLHPTQATGKCAVLVTGTSRSLCAYLGAASCFEKSHLSNPEVESLIHTAEFFYIEGYHLAASPESIIHLAEHAAEKNKTFVLNMNAPYLVTCFKEPMMKVLPYVDIIFSNEEEAATFAKEHKFGTTDLQEIALRFIKLPKVNKKKERVIIITQGSSPVILAANGKIELFPVPPIPTEKIIDTNGAGDGFAGGFLAMLVQNKPLDVCVRCGIYTAGEVIQQDGCTLPKESKFKE</sequence>
<evidence type="ECO:0000259" key="14">
    <source>
        <dbReference type="Pfam" id="PF00294"/>
    </source>
</evidence>
<dbReference type="GO" id="GO:0005524">
    <property type="term" value="F:ATP binding"/>
    <property type="evidence" value="ECO:0007669"/>
    <property type="project" value="UniProtKB-UniRule"/>
</dbReference>
<dbReference type="GO" id="GO:0004001">
    <property type="term" value="F:adenosine kinase activity"/>
    <property type="evidence" value="ECO:0007669"/>
    <property type="project" value="UniProtKB-UniRule"/>
</dbReference>
<dbReference type="Pfam" id="PF00294">
    <property type="entry name" value="PfkB"/>
    <property type="match status" value="1"/>
</dbReference>
<dbReference type="GO" id="GO:0006144">
    <property type="term" value="P:purine nucleobase metabolic process"/>
    <property type="evidence" value="ECO:0007669"/>
    <property type="project" value="TreeGrafter"/>
</dbReference>
<dbReference type="InterPro" id="IPR011611">
    <property type="entry name" value="PfkB_dom"/>
</dbReference>
<evidence type="ECO:0000256" key="10">
    <source>
        <dbReference type="ARBA" id="ARBA00051362"/>
    </source>
</evidence>
<reference evidence="15" key="1">
    <citation type="submission" date="2018-11" db="EMBL/GenBank/DDBJ databases">
        <title>Venom-gland transcriptomics and venom proteomics of the Florida green centipede (Hemiscolopendra marginata) reveal sex-based variation in a centipede venom.</title>
        <authorList>
            <person name="Nystrom G.S."/>
            <person name="Ward M.J."/>
            <person name="Ellsworth S.A."/>
            <person name="Rokyta D.R."/>
        </authorList>
    </citation>
    <scope>NUCLEOTIDE SEQUENCE</scope>
    <source>
        <tissue evidence="15">Venom gland</tissue>
    </source>
</reference>
<dbReference type="PRINTS" id="PR00989">
    <property type="entry name" value="ADENOKINASE"/>
</dbReference>
<proteinExistence type="inferred from homology"/>
<evidence type="ECO:0000256" key="3">
    <source>
        <dbReference type="ARBA" id="ARBA00012119"/>
    </source>
</evidence>
<evidence type="ECO:0000256" key="2">
    <source>
        <dbReference type="ARBA" id="ARBA00010688"/>
    </source>
</evidence>
<protein>
    <recommendedName>
        <fullName evidence="11 13">Adenosine kinase</fullName>
        <shortName evidence="13">AK</shortName>
        <ecNumber evidence="3 13">2.7.1.20</ecNumber>
    </recommendedName>
    <alternativeName>
        <fullName evidence="13">Adenosine 5'-phosphotransferase</fullName>
    </alternativeName>
</protein>
<keyword evidence="6 13" id="KW-0547">Nucleotide-binding</keyword>
<keyword evidence="13" id="KW-0539">Nucleus</keyword>
<dbReference type="GO" id="GO:0006166">
    <property type="term" value="P:purine ribonucleoside salvage"/>
    <property type="evidence" value="ECO:0007669"/>
    <property type="project" value="UniProtKB-KW"/>
</dbReference>
<evidence type="ECO:0000256" key="8">
    <source>
        <dbReference type="ARBA" id="ARBA00022840"/>
    </source>
</evidence>
<dbReference type="PANTHER" id="PTHR45769">
    <property type="entry name" value="ADENOSINE KINASE"/>
    <property type="match status" value="1"/>
</dbReference>
<evidence type="ECO:0000256" key="1">
    <source>
        <dbReference type="ARBA" id="ARBA00004801"/>
    </source>
</evidence>
<comment type="subunit">
    <text evidence="13">Monomer.</text>
</comment>
<keyword evidence="9 13" id="KW-0460">Magnesium</keyword>
<comment type="cofactor">
    <cofactor evidence="13">
        <name>Mg(2+)</name>
        <dbReference type="ChEBI" id="CHEBI:18420"/>
    </cofactor>
    <text evidence="13">Binds 3 Mg(2+) ions per subunit.</text>
</comment>
<dbReference type="InterPro" id="IPR029056">
    <property type="entry name" value="Ribokinase-like"/>
</dbReference>
<keyword evidence="7 13" id="KW-0418">Kinase</keyword>
<feature type="active site" description="Proton acceptor" evidence="12">
    <location>
        <position position="299"/>
    </location>
</feature>
<feature type="domain" description="Carbohydrate kinase PfkB" evidence="14">
    <location>
        <begin position="31"/>
        <end position="340"/>
    </location>
</feature>
<organism evidence="15">
    <name type="scientific">Hemiscolopendra marginata</name>
    <dbReference type="NCBI Taxonomy" id="943146"/>
    <lineage>
        <taxon>Eukaryota</taxon>
        <taxon>Metazoa</taxon>
        <taxon>Ecdysozoa</taxon>
        <taxon>Arthropoda</taxon>
        <taxon>Myriapoda</taxon>
        <taxon>Chilopoda</taxon>
        <taxon>Pleurostigmophora</taxon>
        <taxon>Scolopendromorpha</taxon>
        <taxon>Scolopendridae</taxon>
        <taxon>Hemiscolopendra</taxon>
    </lineage>
</organism>
<dbReference type="CDD" id="cd01168">
    <property type="entry name" value="adenosine_kinase"/>
    <property type="match status" value="1"/>
</dbReference>
<dbReference type="GO" id="GO:0044209">
    <property type="term" value="P:AMP salvage"/>
    <property type="evidence" value="ECO:0007669"/>
    <property type="project" value="UniProtKB-UniRule"/>
</dbReference>
<evidence type="ECO:0000256" key="4">
    <source>
        <dbReference type="ARBA" id="ARBA00022679"/>
    </source>
</evidence>
<dbReference type="FunFam" id="3.40.1190.20:FF:000076">
    <property type="entry name" value="Adenosine kinase"/>
    <property type="match status" value="1"/>
</dbReference>
<evidence type="ECO:0000256" key="11">
    <source>
        <dbReference type="ARBA" id="ARBA00068771"/>
    </source>
</evidence>
<accession>A0A646QF56</accession>
<dbReference type="GO" id="GO:0005634">
    <property type="term" value="C:nucleus"/>
    <property type="evidence" value="ECO:0007669"/>
    <property type="project" value="UniProtKB-SubCell"/>
</dbReference>
<comment type="function">
    <text evidence="13">ATP dependent phosphorylation of adenosine and other related nucleoside analogs to monophosphate derivatives.</text>
</comment>
<name>A0A646QF56_9MYRI</name>
<evidence type="ECO:0000256" key="9">
    <source>
        <dbReference type="ARBA" id="ARBA00022842"/>
    </source>
</evidence>
<evidence type="ECO:0000256" key="5">
    <source>
        <dbReference type="ARBA" id="ARBA00022726"/>
    </source>
</evidence>
<dbReference type="AlphaFoldDB" id="A0A646QF56"/>
<comment type="catalytic activity">
    <reaction evidence="10 13">
        <text>adenosine + ATP = AMP + ADP + H(+)</text>
        <dbReference type="Rhea" id="RHEA:20824"/>
        <dbReference type="ChEBI" id="CHEBI:15378"/>
        <dbReference type="ChEBI" id="CHEBI:16335"/>
        <dbReference type="ChEBI" id="CHEBI:30616"/>
        <dbReference type="ChEBI" id="CHEBI:456215"/>
        <dbReference type="ChEBI" id="CHEBI:456216"/>
        <dbReference type="EC" id="2.7.1.20"/>
    </reaction>
</comment>
<evidence type="ECO:0000256" key="6">
    <source>
        <dbReference type="ARBA" id="ARBA00022741"/>
    </source>
</evidence>
<evidence type="ECO:0000256" key="7">
    <source>
        <dbReference type="ARBA" id="ARBA00022777"/>
    </source>
</evidence>
<comment type="subcellular location">
    <subcellularLocation>
        <location evidence="13">Nucleus</location>
    </subcellularLocation>
</comment>
<evidence type="ECO:0000256" key="13">
    <source>
        <dbReference type="RuleBase" id="RU368116"/>
    </source>
</evidence>
<keyword evidence="4 13" id="KW-0808">Transferase</keyword>
<dbReference type="SUPFAM" id="SSF53613">
    <property type="entry name" value="Ribokinase-like"/>
    <property type="match status" value="1"/>
</dbReference>
<dbReference type="Gene3D" id="3.40.1190.20">
    <property type="match status" value="1"/>
</dbReference>
<dbReference type="EC" id="2.7.1.20" evidence="3 13"/>
<keyword evidence="8 13" id="KW-0067">ATP-binding</keyword>
<evidence type="ECO:0000313" key="15">
    <source>
        <dbReference type="EMBL" id="MUP40871.1"/>
    </source>
</evidence>
<dbReference type="InterPro" id="IPR002173">
    <property type="entry name" value="Carboh/pur_kinase_PfkB_CS"/>
</dbReference>
<keyword evidence="5 13" id="KW-0660">Purine salvage</keyword>
<dbReference type="PANTHER" id="PTHR45769:SF3">
    <property type="entry name" value="ADENOSINE KINASE"/>
    <property type="match status" value="1"/>
</dbReference>
<evidence type="ECO:0000256" key="12">
    <source>
        <dbReference type="PIRSR" id="PIRSR601805-1"/>
    </source>
</evidence>
<comment type="pathway">
    <text evidence="1 13">Purine metabolism; AMP biosynthesis via salvage pathway; AMP from adenosine: step 1/1.</text>
</comment>
<comment type="similarity">
    <text evidence="2 13">Belongs to the carbohydrate kinase PfkB family.</text>
</comment>
<dbReference type="InterPro" id="IPR001805">
    <property type="entry name" value="Adenokinase"/>
</dbReference>
<dbReference type="UniPathway" id="UPA00588">
    <property type="reaction ID" value="UER00659"/>
</dbReference>
<dbReference type="GO" id="GO:0005829">
    <property type="term" value="C:cytosol"/>
    <property type="evidence" value="ECO:0007669"/>
    <property type="project" value="TreeGrafter"/>
</dbReference>
<dbReference type="PROSITE" id="PS00584">
    <property type="entry name" value="PFKB_KINASES_2"/>
    <property type="match status" value="1"/>
</dbReference>
<dbReference type="Gene3D" id="3.30.1110.10">
    <property type="match status" value="1"/>
</dbReference>